<evidence type="ECO:0000313" key="6">
    <source>
        <dbReference type="Proteomes" id="UP000516052"/>
    </source>
</evidence>
<evidence type="ECO:0000256" key="1">
    <source>
        <dbReference type="ARBA" id="ARBA00008645"/>
    </source>
</evidence>
<dbReference type="GO" id="GO:0008239">
    <property type="term" value="F:dipeptidyl-peptidase activity"/>
    <property type="evidence" value="ECO:0007669"/>
    <property type="project" value="InterPro"/>
</dbReference>
<dbReference type="Pfam" id="PF08530">
    <property type="entry name" value="PepX_C"/>
    <property type="match status" value="1"/>
</dbReference>
<dbReference type="Gene3D" id="2.60.120.260">
    <property type="entry name" value="Galactose-binding domain-like"/>
    <property type="match status" value="1"/>
</dbReference>
<dbReference type="EMBL" id="CP060828">
    <property type="protein sequence ID" value="QNP68853.1"/>
    <property type="molecule type" value="Genomic_DNA"/>
</dbReference>
<dbReference type="PANTHER" id="PTHR22946">
    <property type="entry name" value="DIENELACTONE HYDROLASE DOMAIN-CONTAINING PROTEIN-RELATED"/>
    <property type="match status" value="1"/>
</dbReference>
<protein>
    <submittedName>
        <fullName evidence="5">CocE/NonD family hydrolase</fullName>
    </submittedName>
</protein>
<feature type="signal peptide" evidence="3">
    <location>
        <begin position="1"/>
        <end position="25"/>
    </location>
</feature>
<keyword evidence="2 5" id="KW-0378">Hydrolase</keyword>
<keyword evidence="3" id="KW-0732">Signal</keyword>
<accession>A0A7H0I7T7</accession>
<evidence type="ECO:0000259" key="4">
    <source>
        <dbReference type="SMART" id="SM00939"/>
    </source>
</evidence>
<dbReference type="RefSeq" id="WP_187745892.1">
    <property type="nucleotide sequence ID" value="NZ_CP060828.1"/>
</dbReference>
<evidence type="ECO:0000313" key="5">
    <source>
        <dbReference type="EMBL" id="QNP68853.1"/>
    </source>
</evidence>
<dbReference type="KEGG" id="sroi:IAG44_04885"/>
<dbReference type="Proteomes" id="UP000516052">
    <property type="component" value="Chromosome"/>
</dbReference>
<dbReference type="SUPFAM" id="SSF53474">
    <property type="entry name" value="alpha/beta-Hydrolases"/>
    <property type="match status" value="1"/>
</dbReference>
<dbReference type="InterPro" id="IPR050261">
    <property type="entry name" value="FrsA_esterase"/>
</dbReference>
<comment type="similarity">
    <text evidence="1">Belongs to the AB hydrolase superfamily.</text>
</comment>
<dbReference type="GO" id="GO:0052689">
    <property type="term" value="F:carboxylic ester hydrolase activity"/>
    <property type="evidence" value="ECO:0007669"/>
    <property type="project" value="UniProtKB-ARBA"/>
</dbReference>
<feature type="chain" id="PRO_5028930607" evidence="3">
    <location>
        <begin position="26"/>
        <end position="524"/>
    </location>
</feature>
<keyword evidence="6" id="KW-1185">Reference proteome</keyword>
<dbReference type="Pfam" id="PF02129">
    <property type="entry name" value="Peptidase_S15"/>
    <property type="match status" value="1"/>
</dbReference>
<dbReference type="AlphaFoldDB" id="A0A7H0I7T7"/>
<dbReference type="InterPro" id="IPR005674">
    <property type="entry name" value="CocE/Ser_esterase"/>
</dbReference>
<dbReference type="SUPFAM" id="SSF49785">
    <property type="entry name" value="Galactose-binding domain-like"/>
    <property type="match status" value="1"/>
</dbReference>
<evidence type="ECO:0000256" key="3">
    <source>
        <dbReference type="SAM" id="SignalP"/>
    </source>
</evidence>
<dbReference type="PANTHER" id="PTHR22946:SF9">
    <property type="entry name" value="POLYKETIDE TRANSFERASE AF380"/>
    <property type="match status" value="1"/>
</dbReference>
<dbReference type="InterPro" id="IPR000383">
    <property type="entry name" value="Xaa-Pro-like_dom"/>
</dbReference>
<feature type="domain" description="Xaa-Pro dipeptidyl-peptidase C-terminal" evidence="4">
    <location>
        <begin position="304"/>
        <end position="520"/>
    </location>
</feature>
<name>A0A7H0I7T7_9ACTN</name>
<dbReference type="Gene3D" id="3.40.50.1820">
    <property type="entry name" value="alpha/beta hydrolase"/>
    <property type="match status" value="1"/>
</dbReference>
<evidence type="ECO:0000256" key="2">
    <source>
        <dbReference type="ARBA" id="ARBA00022801"/>
    </source>
</evidence>
<proteinExistence type="inferred from homology"/>
<gene>
    <name evidence="5" type="ORF">IAG44_04885</name>
</gene>
<dbReference type="SMART" id="SM00939">
    <property type="entry name" value="PepX_C"/>
    <property type="match status" value="1"/>
</dbReference>
<dbReference type="InterPro" id="IPR013736">
    <property type="entry name" value="Xaa-Pro_dipept_C"/>
</dbReference>
<dbReference type="InterPro" id="IPR029058">
    <property type="entry name" value="AB_hydrolase_fold"/>
</dbReference>
<dbReference type="InterPro" id="IPR008979">
    <property type="entry name" value="Galactose-bd-like_sf"/>
</dbReference>
<organism evidence="5 6">
    <name type="scientific">Streptomyces roseirectus</name>
    <dbReference type="NCBI Taxonomy" id="2768066"/>
    <lineage>
        <taxon>Bacteria</taxon>
        <taxon>Bacillati</taxon>
        <taxon>Actinomycetota</taxon>
        <taxon>Actinomycetes</taxon>
        <taxon>Kitasatosporales</taxon>
        <taxon>Streptomycetaceae</taxon>
        <taxon>Streptomyces</taxon>
    </lineage>
</organism>
<dbReference type="NCBIfam" id="TIGR00976">
    <property type="entry name" value="CocE_NonD"/>
    <property type="match status" value="1"/>
</dbReference>
<sequence length="524" mass="56253">MPARPLVVTMAAALALAQGALGASAAEQPPSPAGHLALSVLPAITSVEVEPGVRLRTEVYEPAGPGPHPLIVMPGPFLYPVEAYLLQAKRLAEAGYVVVAYQPRGYLGSGGTCGWAGPADVADASRLTSWALAHTTADPRRVGMAGVSYGAVVSLLAAAEDPRIKAVASLAGWVDKQDVLYGGDTRRLQTFLTQKTIIRAEARPDADLEQILAEYAENPDPSPHFEQWARTRSPLTRLDRLNAHHPAVFMAATWFDTAQTPNRIADFFDGYTGPKRLEIRPGDHATREIEGFTGLATLPWENTRRWFDRHLRHTTGDPDITTPLVLQPRNGLLSEPQDDEHYATWSAISARTLTPPLTPVTGQHPTVLTALDSGADAGFEFGGITDELVGLPPLAAAPLLPPGSAAVWSAPPADGVQRLRGIPRLHTTVTPGTSQGTFYAYLYDVGPTGLGRLITHAPHSFHDRAPHHPFPVDLDLSATAYDLPAGHRLQLVIDSRDPLYVSRNSLLGSLTFDSATTTLQVPVR</sequence>
<reference evidence="5 6" key="1">
    <citation type="submission" date="2020-08" db="EMBL/GenBank/DDBJ databases">
        <title>A novel species.</title>
        <authorList>
            <person name="Gao J."/>
        </authorList>
    </citation>
    <scope>NUCLEOTIDE SEQUENCE [LARGE SCALE GENOMIC DNA]</scope>
    <source>
        <strain evidence="5 6">CRXT-G-22</strain>
    </source>
</reference>